<comment type="caution">
    <text evidence="1">The sequence shown here is derived from an EMBL/GenBank/DDBJ whole genome shotgun (WGS) entry which is preliminary data.</text>
</comment>
<keyword evidence="2" id="KW-1185">Reference proteome</keyword>
<accession>A0ABQ4YR60</accession>
<reference evidence="1" key="2">
    <citation type="submission" date="2022-01" db="EMBL/GenBank/DDBJ databases">
        <authorList>
            <person name="Yamashiro T."/>
            <person name="Shiraishi A."/>
            <person name="Satake H."/>
            <person name="Nakayama K."/>
        </authorList>
    </citation>
    <scope>NUCLEOTIDE SEQUENCE</scope>
</reference>
<organism evidence="1 2">
    <name type="scientific">Tanacetum coccineum</name>
    <dbReference type="NCBI Taxonomy" id="301880"/>
    <lineage>
        <taxon>Eukaryota</taxon>
        <taxon>Viridiplantae</taxon>
        <taxon>Streptophyta</taxon>
        <taxon>Embryophyta</taxon>
        <taxon>Tracheophyta</taxon>
        <taxon>Spermatophyta</taxon>
        <taxon>Magnoliopsida</taxon>
        <taxon>eudicotyledons</taxon>
        <taxon>Gunneridae</taxon>
        <taxon>Pentapetalae</taxon>
        <taxon>asterids</taxon>
        <taxon>campanulids</taxon>
        <taxon>Asterales</taxon>
        <taxon>Asteraceae</taxon>
        <taxon>Asteroideae</taxon>
        <taxon>Anthemideae</taxon>
        <taxon>Anthemidinae</taxon>
        <taxon>Tanacetum</taxon>
    </lineage>
</organism>
<gene>
    <name evidence="1" type="ORF">Tco_0728999</name>
</gene>
<sequence length="793" mass="89064">MQNTIWNFGTRQSENYVSLPKKETVRAGLATLGLVDEDKPSLSSTTLVDIGNIIFSDIVSKLQDGKKGRDHNVCYTRFLSLMFEKLLGENYTNDDLAHLKPYTISAASFKKPLASEVALTSHMLKVATVLNEPEKSLILPSEEVNADDTDDKEPSPLLQVADTQHAEVTVATADATQSLVAFESAEEQRNQLKTAEAEKLMDEYEKKKGADEVEYESHYDTKSEIKFVESFPVTTIPGSLFIDQDMMGDTADLSLQDQLMEEEVDSDLKSMPDDEVESVSGFEVAESTDEENDTAETKVKLTQSENTVDNILDEMTSLNASTDKPSDPLGPIQAELSSFTTKIEKLESSLAEKVADKLEESVPRMVADAFEERMADLLADTLKNILPQIIKDSIQQALPKFDQRVQETLKAQSVRKGVWKDLQIVKDSLSYYATQLDKGDVNLLELVNLMKDMVFLLDSAKVFEKAKAEGEKVFLKEDMRIKLAEEAKIAEEAKAVEKAKANAHGEPQPINTTFEPKNAKEAKRLVEYEAKRANMLEEYTYYINHRAAQLAIIKITHRINNSTKEASMRITRNNDPLNLSVYDKFVLKMLGFSKWLKIYALASKVKIAGLSTAEKKRKRTSEIIKEVFVSEDIVVDGMHRNLVPPPGVEGSRGLVISEPKSVIFFYNGNFDLVFQREEESHLATTAQLIRIHSAIQRNTPKGGVMFKNMELTIEARSDNCSLKYGRDFSKNGRALNTLYVHHGILDMSQLPPLRIQPRISIDRECSKEYMALLLLLLFVELTHQSADLISWST</sequence>
<name>A0ABQ4YR60_9ASTR</name>
<protein>
    <submittedName>
        <fullName evidence="1">Uncharacterized protein</fullName>
    </submittedName>
</protein>
<reference evidence="1" key="1">
    <citation type="journal article" date="2022" name="Int. J. Mol. Sci.">
        <title>Draft Genome of Tanacetum Coccineum: Genomic Comparison of Closely Related Tanacetum-Family Plants.</title>
        <authorList>
            <person name="Yamashiro T."/>
            <person name="Shiraishi A."/>
            <person name="Nakayama K."/>
            <person name="Satake H."/>
        </authorList>
    </citation>
    <scope>NUCLEOTIDE SEQUENCE</scope>
</reference>
<evidence type="ECO:0000313" key="2">
    <source>
        <dbReference type="Proteomes" id="UP001151760"/>
    </source>
</evidence>
<dbReference type="Proteomes" id="UP001151760">
    <property type="component" value="Unassembled WGS sequence"/>
</dbReference>
<evidence type="ECO:0000313" key="1">
    <source>
        <dbReference type="EMBL" id="GJS79118.1"/>
    </source>
</evidence>
<proteinExistence type="predicted"/>
<dbReference type="EMBL" id="BQNB010010574">
    <property type="protein sequence ID" value="GJS79118.1"/>
    <property type="molecule type" value="Genomic_DNA"/>
</dbReference>